<dbReference type="GO" id="GO:0004674">
    <property type="term" value="F:protein serine/threonine kinase activity"/>
    <property type="evidence" value="ECO:0007669"/>
    <property type="project" value="TreeGrafter"/>
</dbReference>
<accession>A0A5N7BX56</accession>
<dbReference type="GO" id="GO:0005634">
    <property type="term" value="C:nucleus"/>
    <property type="evidence" value="ECO:0007669"/>
    <property type="project" value="TreeGrafter"/>
</dbReference>
<evidence type="ECO:0000313" key="4">
    <source>
        <dbReference type="EMBL" id="KAF5859682.1"/>
    </source>
</evidence>
<feature type="region of interest" description="Disordered" evidence="1">
    <location>
        <begin position="1"/>
        <end position="24"/>
    </location>
</feature>
<dbReference type="Proteomes" id="UP000326877">
    <property type="component" value="Unassembled WGS sequence"/>
</dbReference>
<dbReference type="GO" id="GO:0005524">
    <property type="term" value="F:ATP binding"/>
    <property type="evidence" value="ECO:0007669"/>
    <property type="project" value="InterPro"/>
</dbReference>
<dbReference type="Proteomes" id="UP000541154">
    <property type="component" value="Unassembled WGS sequence"/>
</dbReference>
<reference evidence="3" key="2">
    <citation type="submission" date="2019-04" db="EMBL/GenBank/DDBJ databases">
        <title>Friends and foes A comparative genomics studyof 23 Aspergillus species from section Flavi.</title>
        <authorList>
            <consortium name="DOE Joint Genome Institute"/>
            <person name="Kjaerbolling I."/>
            <person name="Vesth T."/>
            <person name="Frisvad J.C."/>
            <person name="Nybo J.L."/>
            <person name="Theobald S."/>
            <person name="Kildgaard S."/>
            <person name="Isbrandt T."/>
            <person name="Kuo A."/>
            <person name="Sato A."/>
            <person name="Lyhne E.K."/>
            <person name="Kogle M.E."/>
            <person name="Wiebenga A."/>
            <person name="Kun R.S."/>
            <person name="Lubbers R.J."/>
            <person name="Makela M.R."/>
            <person name="Barry K."/>
            <person name="Chovatia M."/>
            <person name="Clum A."/>
            <person name="Daum C."/>
            <person name="Haridas S."/>
            <person name="He G."/>
            <person name="LaButti K."/>
            <person name="Lipzen A."/>
            <person name="Mondo S."/>
            <person name="Riley R."/>
            <person name="Salamov A."/>
            <person name="Simmons B.A."/>
            <person name="Magnuson J.K."/>
            <person name="Henrissat B."/>
            <person name="Mortensen U.H."/>
            <person name="Larsen T.O."/>
            <person name="Devries R.P."/>
            <person name="Grigoriev I.V."/>
            <person name="Machida M."/>
            <person name="Baker S.E."/>
            <person name="Andersen M.R."/>
        </authorList>
    </citation>
    <scope>NUCLEOTIDE SEQUENCE [LARGE SCALE GENOMIC DNA]</scope>
    <source>
        <strain evidence="3">IBT 14317</strain>
    </source>
</reference>
<dbReference type="InterPro" id="IPR000719">
    <property type="entry name" value="Prot_kinase_dom"/>
</dbReference>
<evidence type="ECO:0000313" key="5">
    <source>
        <dbReference type="Proteomes" id="UP000541154"/>
    </source>
</evidence>
<dbReference type="AlphaFoldDB" id="A0A5N6FGT4"/>
<keyword evidence="5" id="KW-1185">Reference proteome</keyword>
<dbReference type="InterPro" id="IPR008271">
    <property type="entry name" value="Ser/Thr_kinase_AS"/>
</dbReference>
<dbReference type="SMART" id="SM00220">
    <property type="entry name" value="S_TKc"/>
    <property type="match status" value="1"/>
</dbReference>
<keyword evidence="3" id="KW-0808">Transferase</keyword>
<dbReference type="PROSITE" id="PS00108">
    <property type="entry name" value="PROTEIN_KINASE_ST"/>
    <property type="match status" value="1"/>
</dbReference>
<dbReference type="Gene3D" id="1.10.510.10">
    <property type="entry name" value="Transferase(Phosphotransferase) domain 1"/>
    <property type="match status" value="1"/>
</dbReference>
<dbReference type="OMA" id="GYIADSH"/>
<proteinExistence type="predicted"/>
<dbReference type="PANTHER" id="PTHR44167">
    <property type="entry name" value="OVARIAN-SPECIFIC SERINE/THREONINE-PROTEIN KINASE LOK-RELATED"/>
    <property type="match status" value="1"/>
</dbReference>
<dbReference type="Pfam" id="PF00069">
    <property type="entry name" value="Pkinase"/>
    <property type="match status" value="1"/>
</dbReference>
<keyword evidence="3" id="KW-0418">Kinase</keyword>
<dbReference type="SUPFAM" id="SSF56112">
    <property type="entry name" value="Protein kinase-like (PK-like)"/>
    <property type="match status" value="1"/>
</dbReference>
<dbReference type="GO" id="GO:0005737">
    <property type="term" value="C:cytoplasm"/>
    <property type="evidence" value="ECO:0007669"/>
    <property type="project" value="TreeGrafter"/>
</dbReference>
<evidence type="ECO:0000313" key="3">
    <source>
        <dbReference type="EMBL" id="KAE8386410.1"/>
    </source>
</evidence>
<evidence type="ECO:0000256" key="1">
    <source>
        <dbReference type="SAM" id="MobiDB-lite"/>
    </source>
</evidence>
<feature type="region of interest" description="Disordered" evidence="1">
    <location>
        <begin position="45"/>
        <end position="66"/>
    </location>
</feature>
<dbReference type="PROSITE" id="PS50011">
    <property type="entry name" value="PROTEIN_KINASE_DOM"/>
    <property type="match status" value="1"/>
</dbReference>
<accession>A0A5N6FGT4</accession>
<evidence type="ECO:0000259" key="2">
    <source>
        <dbReference type="PROSITE" id="PS50011"/>
    </source>
</evidence>
<dbReference type="GO" id="GO:0044773">
    <property type="term" value="P:mitotic DNA damage checkpoint signaling"/>
    <property type="evidence" value="ECO:0007669"/>
    <property type="project" value="TreeGrafter"/>
</dbReference>
<accession>A0A8H6E500</accession>
<dbReference type="OrthoDB" id="626167at2759"/>
<dbReference type="PANTHER" id="PTHR44167:SF18">
    <property type="entry name" value="PROTEIN KINASE DOMAIN-CONTAINING PROTEIN"/>
    <property type="match status" value="1"/>
</dbReference>
<reference evidence="4 5" key="1">
    <citation type="submission" date="2019-04" db="EMBL/GenBank/DDBJ databases">
        <title>Aspergillus burnettii sp. nov., novel species from soil in southeast Queensland.</title>
        <authorList>
            <person name="Gilchrist C.L.M."/>
            <person name="Pitt J.I."/>
            <person name="Lange L."/>
            <person name="Lacey H.J."/>
            <person name="Vuong D."/>
            <person name="Midgley D.J."/>
            <person name="Greenfield P."/>
            <person name="Bradbury M."/>
            <person name="Lacey E."/>
            <person name="Busk P.K."/>
            <person name="Pilgaard B."/>
            <person name="Chooi Y.H."/>
            <person name="Piggott A.M."/>
        </authorList>
    </citation>
    <scope>NUCLEOTIDE SEQUENCE [LARGE SCALE GENOMIC DNA]</scope>
    <source>
        <strain evidence="4 5">FRR 5400</strain>
    </source>
</reference>
<feature type="domain" description="Protein kinase" evidence="2">
    <location>
        <begin position="93"/>
        <end position="410"/>
    </location>
</feature>
<sequence length="411" mass="44004">MAGHLRLSIRTGNHSDKSAPVPPLTVVPGLTPPVTPTIADDCHSCGTRTAGSSRSSSFISQDGEKPQDLYQDGIRLSSPLQYTDELEFQHDPKGRPIEFGRGVWSVVYKASSSPSSKSPLMTPPSSPAGGGRVVAVKYPVRRDAHAVLDAEALALTRLSQVQGSQRHIIPFHGYIPETHSIVMSAVPLSLSTYIEEKADLAQKHKTTRTMFDPVEGMAQWQDLVKKLVTGLRWLHTECLIVHGDIKPHNILLKSRPVENDTNSNGVPFDPLFADFSSAHNISGSSLSAEKETGTSLTALTPPFAAPELLSVSSLTSPGTGPTPASDVFSLAVTLLAAATGDLLLYPGTSNMQRLAMAREGHRVIDFARSGPNGSRVPRNGSVEQVLKPAVVKDPSQRIQPNEWADLVAAVA</sequence>
<organism evidence="3">
    <name type="scientific">Petromyces alliaceus</name>
    <name type="common">Aspergillus alliaceus</name>
    <dbReference type="NCBI Taxonomy" id="209559"/>
    <lineage>
        <taxon>Eukaryota</taxon>
        <taxon>Fungi</taxon>
        <taxon>Dikarya</taxon>
        <taxon>Ascomycota</taxon>
        <taxon>Pezizomycotina</taxon>
        <taxon>Eurotiomycetes</taxon>
        <taxon>Eurotiomycetidae</taxon>
        <taxon>Eurotiales</taxon>
        <taxon>Aspergillaceae</taxon>
        <taxon>Aspergillus</taxon>
        <taxon>Aspergillus subgen. Circumdati</taxon>
    </lineage>
</organism>
<name>A0A5N6FGT4_PETAA</name>
<dbReference type="EMBL" id="ML735312">
    <property type="protein sequence ID" value="KAE8386410.1"/>
    <property type="molecule type" value="Genomic_DNA"/>
</dbReference>
<protein>
    <submittedName>
        <fullName evidence="3">Kinase-like domain-containing protein</fullName>
    </submittedName>
</protein>
<gene>
    <name evidence="3" type="ORF">BDV23DRAFT_163307</name>
    <name evidence="4" type="ORF">ETB97_002523</name>
</gene>
<dbReference type="InterPro" id="IPR011009">
    <property type="entry name" value="Kinase-like_dom_sf"/>
</dbReference>
<dbReference type="EMBL" id="SPNV01000156">
    <property type="protein sequence ID" value="KAF5859682.1"/>
    <property type="molecule type" value="Genomic_DNA"/>
</dbReference>